<feature type="repeat" description="ANK" evidence="1">
    <location>
        <begin position="85"/>
        <end position="118"/>
    </location>
</feature>
<organism evidence="2 3">
    <name type="scientific">Brachionus plicatilis</name>
    <name type="common">Marine rotifer</name>
    <name type="synonym">Brachionus muelleri</name>
    <dbReference type="NCBI Taxonomy" id="10195"/>
    <lineage>
        <taxon>Eukaryota</taxon>
        <taxon>Metazoa</taxon>
        <taxon>Spiralia</taxon>
        <taxon>Gnathifera</taxon>
        <taxon>Rotifera</taxon>
        <taxon>Eurotatoria</taxon>
        <taxon>Monogononta</taxon>
        <taxon>Pseudotrocha</taxon>
        <taxon>Ploima</taxon>
        <taxon>Brachionidae</taxon>
        <taxon>Brachionus</taxon>
    </lineage>
</organism>
<dbReference type="GO" id="GO:0042981">
    <property type="term" value="P:regulation of apoptotic process"/>
    <property type="evidence" value="ECO:0007669"/>
    <property type="project" value="TreeGrafter"/>
</dbReference>
<dbReference type="PANTHER" id="PTHR24183">
    <property type="entry name" value="FIBRONECTIN TYPE 3 AND ANKYRIN REPEAT DOMAINS PROTEIN 1"/>
    <property type="match status" value="1"/>
</dbReference>
<keyword evidence="1" id="KW-0040">ANK repeat</keyword>
<gene>
    <name evidence="2" type="ORF">BpHYR1_026940</name>
</gene>
<accession>A0A3M7P9C8</accession>
<comment type="caution">
    <text evidence="2">The sequence shown here is derived from an EMBL/GenBank/DDBJ whole genome shotgun (WGS) entry which is preliminary data.</text>
</comment>
<dbReference type="InterPro" id="IPR036770">
    <property type="entry name" value="Ankyrin_rpt-contain_sf"/>
</dbReference>
<feature type="repeat" description="ANK" evidence="1">
    <location>
        <begin position="51"/>
        <end position="83"/>
    </location>
</feature>
<dbReference type="STRING" id="10195.A0A3M7P9C8"/>
<dbReference type="OrthoDB" id="9995210at2759"/>
<dbReference type="SMART" id="SM00248">
    <property type="entry name" value="ANK"/>
    <property type="match status" value="4"/>
</dbReference>
<dbReference type="Proteomes" id="UP000276133">
    <property type="component" value="Unassembled WGS sequence"/>
</dbReference>
<dbReference type="EMBL" id="REGN01012351">
    <property type="protein sequence ID" value="RMZ95691.1"/>
    <property type="molecule type" value="Genomic_DNA"/>
</dbReference>
<dbReference type="Pfam" id="PF12796">
    <property type="entry name" value="Ank_2"/>
    <property type="match status" value="2"/>
</dbReference>
<feature type="repeat" description="ANK" evidence="1">
    <location>
        <begin position="119"/>
        <end position="151"/>
    </location>
</feature>
<dbReference type="AlphaFoldDB" id="A0A3M7P9C8"/>
<feature type="repeat" description="ANK" evidence="1">
    <location>
        <begin position="18"/>
        <end position="50"/>
    </location>
</feature>
<keyword evidence="3" id="KW-1185">Reference proteome</keyword>
<evidence type="ECO:0000256" key="1">
    <source>
        <dbReference type="PROSITE-ProRule" id="PRU00023"/>
    </source>
</evidence>
<dbReference type="GO" id="GO:0005634">
    <property type="term" value="C:nucleus"/>
    <property type="evidence" value="ECO:0007669"/>
    <property type="project" value="TreeGrafter"/>
</dbReference>
<dbReference type="Gene3D" id="1.25.40.20">
    <property type="entry name" value="Ankyrin repeat-containing domain"/>
    <property type="match status" value="2"/>
</dbReference>
<dbReference type="SUPFAM" id="SSF48403">
    <property type="entry name" value="Ankyrin repeat"/>
    <property type="match status" value="1"/>
</dbReference>
<evidence type="ECO:0000313" key="3">
    <source>
        <dbReference type="Proteomes" id="UP000276133"/>
    </source>
</evidence>
<dbReference type="InterPro" id="IPR002110">
    <property type="entry name" value="Ankyrin_rpt"/>
</dbReference>
<dbReference type="PROSITE" id="PS50297">
    <property type="entry name" value="ANK_REP_REGION"/>
    <property type="match status" value="3"/>
</dbReference>
<dbReference type="PANTHER" id="PTHR24183:SF1">
    <property type="entry name" value="FIBRONECTIN TYPE 3 AND ANKYRIN REPEAT DOMAINS PROTEIN 1"/>
    <property type="match status" value="1"/>
</dbReference>
<evidence type="ECO:0000313" key="2">
    <source>
        <dbReference type="EMBL" id="RMZ95691.1"/>
    </source>
</evidence>
<proteinExistence type="predicted"/>
<dbReference type="PROSITE" id="PS50088">
    <property type="entry name" value="ANK_REPEAT"/>
    <property type="match status" value="4"/>
</dbReference>
<reference evidence="2 3" key="1">
    <citation type="journal article" date="2018" name="Sci. Rep.">
        <title>Genomic signatures of local adaptation to the degree of environmental predictability in rotifers.</title>
        <authorList>
            <person name="Franch-Gras L."/>
            <person name="Hahn C."/>
            <person name="Garcia-Roger E.M."/>
            <person name="Carmona M.J."/>
            <person name="Serra M."/>
            <person name="Gomez A."/>
        </authorList>
    </citation>
    <scope>NUCLEOTIDE SEQUENCE [LARGE SCALE GENOMIC DNA]</scope>
    <source>
        <strain evidence="2">HYR1</strain>
    </source>
</reference>
<protein>
    <submittedName>
        <fullName evidence="2">Fibronectin type 3 and ankyrin repeat domains 1</fullName>
    </submittedName>
</protein>
<name>A0A3M7P9C8_BRAPC</name>
<dbReference type="PRINTS" id="PR01415">
    <property type="entry name" value="ANKYRIN"/>
</dbReference>
<sequence>MVELLVYKGAQINAQNESGKTAIMLAAFSGKLNVLKELRSNGASYDIKDRSGCSALHYAVDGGNLDCIQYLLMDGLDVNIKDTTSCWTPLIRAASVGASKDVAELLIKYKADINIVDKDNKNALMIAVINGNQPFVQCLVENGADLNITNEYGKTAYEMAVAMDRRRVVKYFDEYFEKQKG</sequence>